<dbReference type="Proteomes" id="UP000295431">
    <property type="component" value="Unassembled WGS sequence"/>
</dbReference>
<protein>
    <recommendedName>
        <fullName evidence="2">FHA domain-containing protein</fullName>
    </recommendedName>
</protein>
<dbReference type="EMBL" id="SMJW01000164">
    <property type="protein sequence ID" value="TDC11742.1"/>
    <property type="molecule type" value="Genomic_DNA"/>
</dbReference>
<keyword evidence="1" id="KW-0597">Phosphoprotein</keyword>
<gene>
    <name evidence="3" type="ORF">E1284_27025</name>
</gene>
<dbReference type="PROSITE" id="PS50006">
    <property type="entry name" value="FHA_DOMAIN"/>
    <property type="match status" value="1"/>
</dbReference>
<feature type="domain" description="FHA" evidence="2">
    <location>
        <begin position="236"/>
        <end position="292"/>
    </location>
</feature>
<evidence type="ECO:0000313" key="4">
    <source>
        <dbReference type="Proteomes" id="UP000295431"/>
    </source>
</evidence>
<evidence type="ECO:0000256" key="1">
    <source>
        <dbReference type="ARBA" id="ARBA00022553"/>
    </source>
</evidence>
<dbReference type="SUPFAM" id="SSF49879">
    <property type="entry name" value="SMAD/FHA domain"/>
    <property type="match status" value="1"/>
</dbReference>
<dbReference type="InterPro" id="IPR008984">
    <property type="entry name" value="SMAD_FHA_dom_sf"/>
</dbReference>
<accession>A0A4R4NWC9</accession>
<reference evidence="3 4" key="1">
    <citation type="submission" date="2019-03" db="EMBL/GenBank/DDBJ databases">
        <title>Draft genome sequences of novel Actinobacteria.</title>
        <authorList>
            <person name="Sahin N."/>
            <person name="Ay H."/>
            <person name="Saygin H."/>
        </authorList>
    </citation>
    <scope>NUCLEOTIDE SEQUENCE [LARGE SCALE GENOMIC DNA]</scope>
    <source>
        <strain evidence="3 4">DSM 45347</strain>
    </source>
</reference>
<dbReference type="Gene3D" id="2.60.200.20">
    <property type="match status" value="1"/>
</dbReference>
<comment type="caution">
    <text evidence="3">The sequence shown here is derived from an EMBL/GenBank/DDBJ whole genome shotgun (WGS) entry which is preliminary data.</text>
</comment>
<dbReference type="InterPro" id="IPR000253">
    <property type="entry name" value="FHA_dom"/>
</dbReference>
<dbReference type="Gene3D" id="3.40.50.11980">
    <property type="match status" value="1"/>
</dbReference>
<dbReference type="CDD" id="cd00060">
    <property type="entry name" value="FHA"/>
    <property type="match status" value="1"/>
</dbReference>
<dbReference type="AlphaFoldDB" id="A0A4R4NWC9"/>
<evidence type="ECO:0000259" key="2">
    <source>
        <dbReference type="PROSITE" id="PS50006"/>
    </source>
</evidence>
<dbReference type="RefSeq" id="WP_131942958.1">
    <property type="nucleotide sequence ID" value="NZ_BAAAMX010000046.1"/>
</dbReference>
<dbReference type="OrthoDB" id="4004090at2"/>
<name>A0A4R4NWC9_9ACTN</name>
<organism evidence="3 4">
    <name type="scientific">Actinomadura bangladeshensis</name>
    <dbReference type="NCBI Taxonomy" id="453573"/>
    <lineage>
        <taxon>Bacteria</taxon>
        <taxon>Bacillati</taxon>
        <taxon>Actinomycetota</taxon>
        <taxon>Actinomycetes</taxon>
        <taxon>Streptosporangiales</taxon>
        <taxon>Thermomonosporaceae</taxon>
        <taxon>Actinomadura</taxon>
    </lineage>
</organism>
<evidence type="ECO:0000313" key="3">
    <source>
        <dbReference type="EMBL" id="TDC11742.1"/>
    </source>
</evidence>
<keyword evidence="4" id="KW-1185">Reference proteome</keyword>
<sequence>MNVGAVVLDAANIACKNRRGGAPPEWRFARVERVKRACLDIWPGALVRAVIDASAEQRLADRGRSDTAHQEGWLQTAPGDADDLALNLAAQLGAAVVSRDNFVDARRDHPWLEKEAERVWSFSIQKDRSVVLRPRRLLPATDEQVAEARRKKARKAGIVTMGEDEVWTCTGPPDKCNYAGQAVPVLRRGADRLCKFCSYPAVEQVYTPVPKAVAPLLTLFVDGRERGRIPLPQDGLVLGRGGPSRPDVTDLTAGLDDRSAHAISRRHLQVEPDDGGWPVVVHRGSGGDTFLNPRVGADGLPLDNRLDHGERYPLIEGDELWLGEGRIRLIVSDRGDDE</sequence>
<proteinExistence type="predicted"/>